<dbReference type="GO" id="GO:0016020">
    <property type="term" value="C:membrane"/>
    <property type="evidence" value="ECO:0007669"/>
    <property type="project" value="TreeGrafter"/>
</dbReference>
<keyword evidence="8" id="KW-1185">Reference proteome</keyword>
<protein>
    <submittedName>
        <fullName evidence="9">Cytochrome b5 heme-binding domain-containing protein</fullName>
    </submittedName>
</protein>
<dbReference type="Pfam" id="PF00173">
    <property type="entry name" value="Cyt-b5"/>
    <property type="match status" value="1"/>
</dbReference>
<evidence type="ECO:0000313" key="9">
    <source>
        <dbReference type="WBParaSite" id="HPLM_0001322601-mRNA-1"/>
    </source>
</evidence>
<evidence type="ECO:0000313" key="7">
    <source>
        <dbReference type="EMBL" id="VDO48212.1"/>
    </source>
</evidence>
<dbReference type="PROSITE" id="PS50255">
    <property type="entry name" value="CYTOCHROME_B5_2"/>
    <property type="match status" value="1"/>
</dbReference>
<feature type="domain" description="Cytochrome b5 heme-binding" evidence="6">
    <location>
        <begin position="29"/>
        <end position="82"/>
    </location>
</feature>
<proteinExistence type="inferred from homology"/>
<dbReference type="STRING" id="6290.A0A0N4WPD8"/>
<dbReference type="SUPFAM" id="SSF55856">
    <property type="entry name" value="Cytochrome b5-like heme/steroid binding domain"/>
    <property type="match status" value="1"/>
</dbReference>
<keyword evidence="5" id="KW-0812">Transmembrane</keyword>
<dbReference type="Gene3D" id="3.10.120.10">
    <property type="entry name" value="Cytochrome b5-like heme/steroid binding domain"/>
    <property type="match status" value="1"/>
</dbReference>
<dbReference type="AlphaFoldDB" id="A0A0N4WPD8"/>
<dbReference type="PROSITE" id="PS00191">
    <property type="entry name" value="CYTOCHROME_B5_1"/>
    <property type="match status" value="1"/>
</dbReference>
<reference evidence="7 8" key="2">
    <citation type="submission" date="2018-11" db="EMBL/GenBank/DDBJ databases">
        <authorList>
            <consortium name="Pathogen Informatics"/>
        </authorList>
    </citation>
    <scope>NUCLEOTIDE SEQUENCE [LARGE SCALE GENOMIC DNA]</scope>
    <source>
        <strain evidence="7 8">MHpl1</strain>
    </source>
</reference>
<dbReference type="WBParaSite" id="HPLM_0001322601-mRNA-1">
    <property type="protein sequence ID" value="HPLM_0001322601-mRNA-1"/>
    <property type="gene ID" value="HPLM_0001322601"/>
</dbReference>
<comment type="similarity">
    <text evidence="4 5">Belongs to the cytochrome b5 family.</text>
</comment>
<evidence type="ECO:0000256" key="4">
    <source>
        <dbReference type="ARBA" id="ARBA00038168"/>
    </source>
</evidence>
<dbReference type="OMA" id="WTNFLIP"/>
<sequence>MVWVFKLPANHVNFISNPNRKVHAYLFLSQVYDVSSFLSEHPGGFQVIAELAGQDATAAFEDVGHSKDAREMTKEYLIGKLEASSSSSAVKADAGSSAEQGCSISCALKKAKEIILSPTWSNFLIPTTIGIIIYVLYKGAVKALE</sequence>
<dbReference type="SMART" id="SM01117">
    <property type="entry name" value="Cyt-b5"/>
    <property type="match status" value="1"/>
</dbReference>
<name>A0A0N4WPD8_HAEPC</name>
<evidence type="ECO:0000313" key="8">
    <source>
        <dbReference type="Proteomes" id="UP000268014"/>
    </source>
</evidence>
<dbReference type="GO" id="GO:0020037">
    <property type="term" value="F:heme binding"/>
    <property type="evidence" value="ECO:0007669"/>
    <property type="project" value="UniProtKB-UniRule"/>
</dbReference>
<evidence type="ECO:0000256" key="2">
    <source>
        <dbReference type="ARBA" id="ARBA00022723"/>
    </source>
</evidence>
<keyword evidence="2 5" id="KW-0479">Metal-binding</keyword>
<reference evidence="9" key="1">
    <citation type="submission" date="2017-02" db="UniProtKB">
        <authorList>
            <consortium name="WormBaseParasite"/>
        </authorList>
    </citation>
    <scope>IDENTIFICATION</scope>
</reference>
<evidence type="ECO:0000256" key="1">
    <source>
        <dbReference type="ARBA" id="ARBA00022617"/>
    </source>
</evidence>
<feature type="transmembrane region" description="Helical" evidence="5">
    <location>
        <begin position="119"/>
        <end position="137"/>
    </location>
</feature>
<accession>A0A0N4WPD8</accession>
<organism evidence="9">
    <name type="scientific">Haemonchus placei</name>
    <name type="common">Barber's pole worm</name>
    <dbReference type="NCBI Taxonomy" id="6290"/>
    <lineage>
        <taxon>Eukaryota</taxon>
        <taxon>Metazoa</taxon>
        <taxon>Ecdysozoa</taxon>
        <taxon>Nematoda</taxon>
        <taxon>Chromadorea</taxon>
        <taxon>Rhabditida</taxon>
        <taxon>Rhabditina</taxon>
        <taxon>Rhabditomorpha</taxon>
        <taxon>Strongyloidea</taxon>
        <taxon>Trichostrongylidae</taxon>
        <taxon>Haemonchus</taxon>
    </lineage>
</organism>
<dbReference type="PANTHER" id="PTHR19359">
    <property type="entry name" value="CYTOCHROME B5"/>
    <property type="match status" value="1"/>
</dbReference>
<dbReference type="EMBL" id="UZAF01018127">
    <property type="protein sequence ID" value="VDO48212.1"/>
    <property type="molecule type" value="Genomic_DNA"/>
</dbReference>
<dbReference type="GO" id="GO:0046872">
    <property type="term" value="F:metal ion binding"/>
    <property type="evidence" value="ECO:0007669"/>
    <property type="project" value="UniProtKB-UniRule"/>
</dbReference>
<dbReference type="InterPro" id="IPR050668">
    <property type="entry name" value="Cytochrome_b5"/>
</dbReference>
<dbReference type="InterPro" id="IPR001199">
    <property type="entry name" value="Cyt_B5-like_heme/steroid-bd"/>
</dbReference>
<dbReference type="PRINTS" id="PR00363">
    <property type="entry name" value="CYTOCHROMEB5"/>
</dbReference>
<dbReference type="InterPro" id="IPR036400">
    <property type="entry name" value="Cyt_B5-like_heme/steroid_sf"/>
</dbReference>
<keyword evidence="1 5" id="KW-0349">Heme</keyword>
<gene>
    <name evidence="7" type="ORF">HPLM_LOCUS13218</name>
</gene>
<keyword evidence="3 5" id="KW-0408">Iron</keyword>
<evidence type="ECO:0000256" key="3">
    <source>
        <dbReference type="ARBA" id="ARBA00023004"/>
    </source>
</evidence>
<dbReference type="InterPro" id="IPR018506">
    <property type="entry name" value="Cyt_B5_heme-BS"/>
</dbReference>
<evidence type="ECO:0000256" key="5">
    <source>
        <dbReference type="RuleBase" id="RU362121"/>
    </source>
</evidence>
<keyword evidence="5" id="KW-1133">Transmembrane helix</keyword>
<dbReference type="OrthoDB" id="260519at2759"/>
<keyword evidence="5" id="KW-0472">Membrane</keyword>
<dbReference type="Proteomes" id="UP000268014">
    <property type="component" value="Unassembled WGS sequence"/>
</dbReference>
<evidence type="ECO:0000259" key="6">
    <source>
        <dbReference type="PROSITE" id="PS50255"/>
    </source>
</evidence>